<dbReference type="InterPro" id="IPR013222">
    <property type="entry name" value="Glyco_hyd_98_carb-bd"/>
</dbReference>
<dbReference type="InterPro" id="IPR016134">
    <property type="entry name" value="Dockerin_dom"/>
</dbReference>
<dbReference type="Pfam" id="PF08305">
    <property type="entry name" value="NPCBM"/>
    <property type="match status" value="1"/>
</dbReference>
<evidence type="ECO:0000256" key="6">
    <source>
        <dbReference type="ARBA" id="ARBA00023157"/>
    </source>
</evidence>
<dbReference type="InterPro" id="IPR036439">
    <property type="entry name" value="Dockerin_dom_sf"/>
</dbReference>
<comment type="similarity">
    <text evidence="2 9">Belongs to the glycosyl hydrolase 2 family.</text>
</comment>
<evidence type="ECO:0000259" key="10">
    <source>
        <dbReference type="PROSITE" id="PS51766"/>
    </source>
</evidence>
<dbReference type="Proteomes" id="UP000010420">
    <property type="component" value="Unassembled WGS sequence"/>
</dbReference>
<feature type="domain" description="Dockerin" evidence="10">
    <location>
        <begin position="1609"/>
        <end position="1672"/>
    </location>
</feature>
<dbReference type="EC" id="3.2.1.23" evidence="3 9"/>
<dbReference type="InterPro" id="IPR018247">
    <property type="entry name" value="EF_Hand_1_Ca_BS"/>
</dbReference>
<organism evidence="11 12">
    <name type="scientific">Clostridium celatum DSM 1785</name>
    <dbReference type="NCBI Taxonomy" id="545697"/>
    <lineage>
        <taxon>Bacteria</taxon>
        <taxon>Bacillati</taxon>
        <taxon>Bacillota</taxon>
        <taxon>Clostridia</taxon>
        <taxon>Eubacteriales</taxon>
        <taxon>Clostridiaceae</taxon>
        <taxon>Clostridium</taxon>
    </lineage>
</organism>
<dbReference type="PROSITE" id="PS00719">
    <property type="entry name" value="GLYCOSYL_HYDROL_F2_1"/>
    <property type="match status" value="1"/>
</dbReference>
<dbReference type="CDD" id="cd14254">
    <property type="entry name" value="Dockerin_II"/>
    <property type="match status" value="1"/>
</dbReference>
<dbReference type="InterPro" id="IPR008979">
    <property type="entry name" value="Galactose-bd-like_sf"/>
</dbReference>
<keyword evidence="6" id="KW-1015">Disulfide bond</keyword>
<dbReference type="Gene3D" id="2.60.120.200">
    <property type="match status" value="1"/>
</dbReference>
<sequence>MEERGETMIRKNKKIISLIVASTVFVSVSEGVYGNFTKFIEAFAETKEEWKNQPDVYEINREEAHATFVSYKDSATALDYEKKTIAERGIRVDSDYHMLLNGQWDFNIVDKPDLRPTEVGENGFDTSGWEEIKVPSNWQTQGYDYPIYTNITMPWKGIETPVAGVAPTVYNPVGTYQRSFTVPEGWEANRRVYVSFQGVESAFYLWINGEKVGYAEDSYTAKDFDITDYLREGENVISVQVFRWSDASWVEDQDFIRLSGIFRDVSIYSTPEVRVRDFSVVADLDKNYEDATLDIEVDLTNYLKSNDEYTVEAMIYDEDFNPVLDSPISVSTDFTDATDYNEDATRKVVNLTQELKSPEKWSAETPYLYTAVITLKDSEGNEKEAVSTKFGFKKMEIVNRQILINGKPIYFKGVNRHETDPTDGRAVSIESMIEDIEIMKSYNINSVRTSHYPNNPAWLELCDEYGLYVVDEANIESHATRGTSDLLPSSRPEWSAMTLDRIKSMVERDKNHASVTMWSLGNEAGDGQAFIDMANWIRENDPTRPVHYEGDYNSETKASDVYSMMYSHPNALASYASRSKPVILCEYAHSMGNSIGDLNSYMETFEAHDNLQGGFIWDFVDQGLYKDIEEETVIKDSSKNSFDVTIQNGTLAEGLNGNAFKGYATLPNDSKLNIIGNALTVEVSVKPENTTSDSTFVAKGDTQFAIKETINYKNTGNRALEFFIYDANKPGDWTQWVAAATTNLPEDWVGNWHDIAGTFDGESVKLFIDGVEVASTEYTGSITTSNYPITIGGDAQENRRSNAVIDNVRVYNRALSLDELNDKTRTPDDNSVLWVDFDNLETNNPSGDSQFIAYGGDWGDNPNDDNFCANGLLNADRTIKPQLIDVKYHYQDIEMKDIDINNGVISIENESLFTNVSKYDAVWELYQDGERIQEGTLDLDIEPLTTKEVVIPFTAPEAIDNGSEYFVTVRFKEKAATKWTEAGHEVAKQQFEVSFTEEGKDFVDVEAMENLVVDESETDINIKGEGFEVNLNKSTGNIDSFKNGETELLSSPIIPDFWRTPNDNDRENGMPSRTATWQFAGQNRTIDNITVEQADKVITIKVDSTLPTSTASKYTNIINIYGNGDVVITSNLEPGSSSLPEIPAVGMELKMPEGFENIEWFGRGPEENYWDRNMSTDVGVYQSTVDNQYFDYIEPQQMGNKTDVRWVTLTNSDGIGLMASGDSVIEMSALHYTEEELNSKKHSYQLERSSDIEVNLNYKQMGLGGDDAWGARPHDEFQLKSNKNYTYRMRLRAINTNVESAMDINKLALPYELADNQEISLSGLKGSKPELPTNITVTTTEGLSKEATVTWNEITEDQYNTVGTFEVEGTINGTDKKAIATVTIKELKDTTQSISAKIGNEVTMPKTIYVDFTDDTKLNVNVNWNEIDNNIFSIEGVHSVVGKATVMGVEVEVKANINVADGDYTSDIDWVSATVGWSTIKKDLSSDGNPLRLLIGDEVVTFKKGIGTHTDSTIIYNVEGKGYKYFQSYIGNDREASNNSDGMIFRVYLDGTLAYESTKMMYNTPAEFINLDIEGVKEVKLEADKVGHNGNDHSDWADAMFIKEAEEIIEENSGDFNNNGKNDIGDVAMLSKNFGKTSESEDWETVKIFDMNRDKKINGEDIAILVDKILNK</sequence>
<dbReference type="EMBL" id="AMEZ01000059">
    <property type="protein sequence ID" value="EKY26062.1"/>
    <property type="molecule type" value="Genomic_DNA"/>
</dbReference>
<dbReference type="SUPFAM" id="SSF51445">
    <property type="entry name" value="(Trans)glycosidases"/>
    <property type="match status" value="2"/>
</dbReference>
<dbReference type="InterPro" id="IPR006101">
    <property type="entry name" value="Glyco_hydro_2"/>
</dbReference>
<dbReference type="GO" id="GO:0004565">
    <property type="term" value="F:beta-galactosidase activity"/>
    <property type="evidence" value="ECO:0007669"/>
    <property type="project" value="UniProtKB-EC"/>
</dbReference>
<evidence type="ECO:0000256" key="5">
    <source>
        <dbReference type="ARBA" id="ARBA00022801"/>
    </source>
</evidence>
<dbReference type="SUPFAM" id="SSF49785">
    <property type="entry name" value="Galactose-binding domain-like"/>
    <property type="match status" value="2"/>
</dbReference>
<dbReference type="HOGENOM" id="CLU_002346_2_0_9"/>
<comment type="catalytic activity">
    <reaction evidence="1 9">
        <text>Hydrolysis of terminal non-reducing beta-D-galactose residues in beta-D-galactosides.</text>
        <dbReference type="EC" id="3.2.1.23"/>
    </reaction>
</comment>
<dbReference type="SMART" id="SM01038">
    <property type="entry name" value="Bgal_small_N"/>
    <property type="match status" value="1"/>
</dbReference>
<dbReference type="GO" id="GO:0000272">
    <property type="term" value="P:polysaccharide catabolic process"/>
    <property type="evidence" value="ECO:0007669"/>
    <property type="project" value="InterPro"/>
</dbReference>
<dbReference type="PATRIC" id="fig|545697.3.peg.2065"/>
<dbReference type="Gene3D" id="3.20.20.80">
    <property type="entry name" value="Glycosidases"/>
    <property type="match status" value="2"/>
</dbReference>
<dbReference type="InterPro" id="IPR014718">
    <property type="entry name" value="GH-type_carb-bd"/>
</dbReference>
<dbReference type="GO" id="GO:0005990">
    <property type="term" value="P:lactose catabolic process"/>
    <property type="evidence" value="ECO:0007669"/>
    <property type="project" value="TreeGrafter"/>
</dbReference>
<dbReference type="SUPFAM" id="SSF74650">
    <property type="entry name" value="Galactose mutarotase-like"/>
    <property type="match status" value="1"/>
</dbReference>
<dbReference type="InterPro" id="IPR006558">
    <property type="entry name" value="LamG-like"/>
</dbReference>
<dbReference type="Pfam" id="PF00404">
    <property type="entry name" value="Dockerin_1"/>
    <property type="match status" value="1"/>
</dbReference>
<name>L1QEP6_9CLOT</name>
<dbReference type="SMART" id="SM00776">
    <property type="entry name" value="NPCBM"/>
    <property type="match status" value="1"/>
</dbReference>
<gene>
    <name evidence="11" type="ORF">HMPREF0216_02101</name>
</gene>
<dbReference type="PRINTS" id="PR00132">
    <property type="entry name" value="GLHYDRLASE2"/>
</dbReference>
<dbReference type="Gene3D" id="2.60.120.1060">
    <property type="entry name" value="NPCBM/NEW2 domain"/>
    <property type="match status" value="1"/>
</dbReference>
<comment type="caution">
    <text evidence="11">The sequence shown here is derived from an EMBL/GenBank/DDBJ whole genome shotgun (WGS) entry which is preliminary data.</text>
</comment>
<dbReference type="InterPro" id="IPR023230">
    <property type="entry name" value="Glyco_hydro_2_CS"/>
</dbReference>
<dbReference type="SUPFAM" id="SSF49303">
    <property type="entry name" value="beta-Galactosidase/glucuronidase domain"/>
    <property type="match status" value="2"/>
</dbReference>
<evidence type="ECO:0000256" key="3">
    <source>
        <dbReference type="ARBA" id="ARBA00012756"/>
    </source>
</evidence>
<dbReference type="SMART" id="SM00560">
    <property type="entry name" value="LamGL"/>
    <property type="match status" value="1"/>
</dbReference>
<dbReference type="GO" id="GO:0030246">
    <property type="term" value="F:carbohydrate binding"/>
    <property type="evidence" value="ECO:0007669"/>
    <property type="project" value="InterPro"/>
</dbReference>
<dbReference type="Gene3D" id="2.60.40.10">
    <property type="entry name" value="Immunoglobulins"/>
    <property type="match status" value="2"/>
</dbReference>
<dbReference type="STRING" id="545697.HMPREF0216_02101"/>
<evidence type="ECO:0000256" key="4">
    <source>
        <dbReference type="ARBA" id="ARBA00022729"/>
    </source>
</evidence>
<dbReference type="InterPro" id="IPR006104">
    <property type="entry name" value="Glyco_hydro_2_N"/>
</dbReference>
<proteinExistence type="inferred from homology"/>
<dbReference type="eggNOG" id="COG3250">
    <property type="taxonomic scope" value="Bacteria"/>
</dbReference>
<protein>
    <recommendedName>
        <fullName evidence="3 9">Beta-galactosidase</fullName>
        <ecNumber evidence="3 9">3.2.1.23</ecNumber>
    </recommendedName>
    <alternativeName>
        <fullName evidence="8 9">Lactase</fullName>
    </alternativeName>
</protein>
<dbReference type="InterPro" id="IPR004199">
    <property type="entry name" value="B-gal_small/dom_5"/>
</dbReference>
<dbReference type="Gene3D" id="1.10.1330.10">
    <property type="entry name" value="Dockerin domain"/>
    <property type="match status" value="1"/>
</dbReference>
<dbReference type="InterPro" id="IPR011081">
    <property type="entry name" value="Big_4"/>
</dbReference>
<dbReference type="InterPro" id="IPR013320">
    <property type="entry name" value="ConA-like_dom_sf"/>
</dbReference>
<dbReference type="GO" id="GO:0009341">
    <property type="term" value="C:beta-galactosidase complex"/>
    <property type="evidence" value="ECO:0007669"/>
    <property type="project" value="InterPro"/>
</dbReference>
<dbReference type="OrthoDB" id="9762066at2"/>
<dbReference type="InterPro" id="IPR036156">
    <property type="entry name" value="Beta-gal/glucu_dom_sf"/>
</dbReference>
<evidence type="ECO:0000256" key="8">
    <source>
        <dbReference type="ARBA" id="ARBA00032230"/>
    </source>
</evidence>
<dbReference type="InterPro" id="IPR011013">
    <property type="entry name" value="Gal_mutarotase_sf_dom"/>
</dbReference>
<dbReference type="Pfam" id="PF13385">
    <property type="entry name" value="Laminin_G_3"/>
    <property type="match status" value="1"/>
</dbReference>
<evidence type="ECO:0000256" key="7">
    <source>
        <dbReference type="ARBA" id="ARBA00023295"/>
    </source>
</evidence>
<dbReference type="SUPFAM" id="SSF49899">
    <property type="entry name" value="Concanavalin A-like lectins/glucanases"/>
    <property type="match status" value="1"/>
</dbReference>
<evidence type="ECO:0000313" key="11">
    <source>
        <dbReference type="EMBL" id="EKY26062.1"/>
    </source>
</evidence>
<keyword evidence="4" id="KW-0732">Signal</keyword>
<reference evidence="11 12" key="1">
    <citation type="submission" date="2012-05" db="EMBL/GenBank/DDBJ databases">
        <authorList>
            <person name="Weinstock G."/>
            <person name="Sodergren E."/>
            <person name="Lobos E.A."/>
            <person name="Fulton L."/>
            <person name="Fulton R."/>
            <person name="Courtney L."/>
            <person name="Fronick C."/>
            <person name="O'Laughlin M."/>
            <person name="Godfrey J."/>
            <person name="Wilson R.M."/>
            <person name="Miner T."/>
            <person name="Farmer C."/>
            <person name="Delehaunty K."/>
            <person name="Cordes M."/>
            <person name="Minx P."/>
            <person name="Tomlinson C."/>
            <person name="Chen J."/>
            <person name="Wollam A."/>
            <person name="Pepin K.H."/>
            <person name="Bhonagiri V."/>
            <person name="Zhang X."/>
            <person name="Suruliraj S."/>
            <person name="Warren W."/>
            <person name="Mitreva M."/>
            <person name="Mardis E.R."/>
            <person name="Wilson R.K."/>
        </authorList>
    </citation>
    <scope>NUCLEOTIDE SEQUENCE [LARGE SCALE GENOMIC DNA]</scope>
    <source>
        <strain evidence="11 12">DSM 1785</strain>
    </source>
</reference>
<evidence type="ECO:0000256" key="9">
    <source>
        <dbReference type="RuleBase" id="RU361154"/>
    </source>
</evidence>
<dbReference type="Gene3D" id="2.70.98.10">
    <property type="match status" value="1"/>
</dbReference>
<dbReference type="InterPro" id="IPR002105">
    <property type="entry name" value="Dockerin_1_rpt"/>
</dbReference>
<dbReference type="InterPro" id="IPR006102">
    <property type="entry name" value="Ig-like_GH2"/>
</dbReference>
<evidence type="ECO:0000313" key="12">
    <source>
        <dbReference type="Proteomes" id="UP000010420"/>
    </source>
</evidence>
<dbReference type="PROSITE" id="PS51766">
    <property type="entry name" value="DOCKERIN"/>
    <property type="match status" value="1"/>
</dbReference>
<dbReference type="InterPro" id="IPR006103">
    <property type="entry name" value="Glyco_hydro_2_cat"/>
</dbReference>
<dbReference type="Pfam" id="PF02836">
    <property type="entry name" value="Glyco_hydro_2_C"/>
    <property type="match status" value="2"/>
</dbReference>
<keyword evidence="7 9" id="KW-0326">Glycosidase</keyword>
<dbReference type="Pfam" id="PF07532">
    <property type="entry name" value="Big_4"/>
    <property type="match status" value="2"/>
</dbReference>
<dbReference type="InterPro" id="IPR038637">
    <property type="entry name" value="NPCBM_sf"/>
</dbReference>
<evidence type="ECO:0000256" key="2">
    <source>
        <dbReference type="ARBA" id="ARBA00007401"/>
    </source>
</evidence>
<dbReference type="Pfam" id="PF16353">
    <property type="entry name" value="LacZ_4"/>
    <property type="match status" value="1"/>
</dbReference>
<keyword evidence="12" id="KW-1185">Reference proteome</keyword>
<dbReference type="Pfam" id="PF00703">
    <property type="entry name" value="Glyco_hydro_2"/>
    <property type="match status" value="1"/>
</dbReference>
<dbReference type="InterPro" id="IPR050347">
    <property type="entry name" value="Bact_Beta-galactosidase"/>
</dbReference>
<dbReference type="PANTHER" id="PTHR46323">
    <property type="entry name" value="BETA-GALACTOSIDASE"/>
    <property type="match status" value="1"/>
</dbReference>
<dbReference type="Pfam" id="PF02837">
    <property type="entry name" value="Glyco_hydro_2_N"/>
    <property type="match status" value="1"/>
</dbReference>
<dbReference type="InterPro" id="IPR017853">
    <property type="entry name" value="GH"/>
</dbReference>
<dbReference type="Pfam" id="PF02929">
    <property type="entry name" value="Bgal_small_N"/>
    <property type="match status" value="1"/>
</dbReference>
<dbReference type="InterPro" id="IPR013783">
    <property type="entry name" value="Ig-like_fold"/>
</dbReference>
<dbReference type="PROSITE" id="PS00018">
    <property type="entry name" value="EF_HAND_1"/>
    <property type="match status" value="1"/>
</dbReference>
<accession>L1QEP6</accession>
<keyword evidence="5 9" id="KW-0378">Hydrolase</keyword>
<evidence type="ECO:0000256" key="1">
    <source>
        <dbReference type="ARBA" id="ARBA00001412"/>
    </source>
</evidence>
<dbReference type="InterPro" id="IPR032312">
    <property type="entry name" value="LacZ_4"/>
</dbReference>
<dbReference type="SUPFAM" id="SSF63446">
    <property type="entry name" value="Type I dockerin domain"/>
    <property type="match status" value="1"/>
</dbReference>
<dbReference type="Gene3D" id="2.60.120.260">
    <property type="entry name" value="Galactose-binding domain-like"/>
    <property type="match status" value="1"/>
</dbReference>
<dbReference type="PANTHER" id="PTHR46323:SF2">
    <property type="entry name" value="BETA-GALACTOSIDASE"/>
    <property type="match status" value="1"/>
</dbReference>